<dbReference type="InterPro" id="IPR001584">
    <property type="entry name" value="Integrase_cat-core"/>
</dbReference>
<sequence length="105" mass="12425">MLTAYHPQSDGQSEVLNKCLELYLRCFTFDSPREWSKFLPWAEYWYNTTYHTTAGMTPFKAVYGRDPPQLLKYVPHDKDPIVVKEQLLTRDAILQKLKMNLQRAQ</sequence>
<dbReference type="Gene3D" id="3.30.420.10">
    <property type="entry name" value="Ribonuclease H-like superfamily/Ribonuclease H"/>
    <property type="match status" value="1"/>
</dbReference>
<evidence type="ECO:0000313" key="3">
    <source>
        <dbReference type="Proteomes" id="UP000075243"/>
    </source>
</evidence>
<dbReference type="PROSITE" id="PS50994">
    <property type="entry name" value="INTEGRASE"/>
    <property type="match status" value="1"/>
</dbReference>
<dbReference type="PANTHER" id="PTHR47266">
    <property type="entry name" value="ENDONUCLEASE-RELATED"/>
    <property type="match status" value="1"/>
</dbReference>
<organism evidence="2 3">
    <name type="scientific">Cajanus cajan</name>
    <name type="common">Pigeon pea</name>
    <name type="synonym">Cajanus indicus</name>
    <dbReference type="NCBI Taxonomy" id="3821"/>
    <lineage>
        <taxon>Eukaryota</taxon>
        <taxon>Viridiplantae</taxon>
        <taxon>Streptophyta</taxon>
        <taxon>Embryophyta</taxon>
        <taxon>Tracheophyta</taxon>
        <taxon>Spermatophyta</taxon>
        <taxon>Magnoliopsida</taxon>
        <taxon>eudicotyledons</taxon>
        <taxon>Gunneridae</taxon>
        <taxon>Pentapetalae</taxon>
        <taxon>rosids</taxon>
        <taxon>fabids</taxon>
        <taxon>Fabales</taxon>
        <taxon>Fabaceae</taxon>
        <taxon>Papilionoideae</taxon>
        <taxon>50 kb inversion clade</taxon>
        <taxon>NPAAA clade</taxon>
        <taxon>indigoferoid/millettioid clade</taxon>
        <taxon>Phaseoleae</taxon>
        <taxon>Cajanus</taxon>
    </lineage>
</organism>
<dbReference type="GO" id="GO:0003676">
    <property type="term" value="F:nucleic acid binding"/>
    <property type="evidence" value="ECO:0007669"/>
    <property type="project" value="InterPro"/>
</dbReference>
<dbReference type="SUPFAM" id="SSF53098">
    <property type="entry name" value="Ribonuclease H-like"/>
    <property type="match status" value="1"/>
</dbReference>
<accession>A0A151SM36</accession>
<dbReference type="InterPro" id="IPR036397">
    <property type="entry name" value="RNaseH_sf"/>
</dbReference>
<protein>
    <submittedName>
        <fullName evidence="2">Retrotransposable element Tf2</fullName>
    </submittedName>
</protein>
<dbReference type="OMA" id="CHACPSH"/>
<keyword evidence="3" id="KW-1185">Reference proteome</keyword>
<dbReference type="GO" id="GO:0015074">
    <property type="term" value="P:DNA integration"/>
    <property type="evidence" value="ECO:0007669"/>
    <property type="project" value="InterPro"/>
</dbReference>
<dbReference type="AlphaFoldDB" id="A0A151SM36"/>
<dbReference type="InterPro" id="IPR052160">
    <property type="entry name" value="Gypsy_RT_Integrase-like"/>
</dbReference>
<dbReference type="Proteomes" id="UP000075243">
    <property type="component" value="Chromosome 11"/>
</dbReference>
<dbReference type="InterPro" id="IPR012337">
    <property type="entry name" value="RNaseH-like_sf"/>
</dbReference>
<proteinExistence type="predicted"/>
<reference evidence="2 3" key="1">
    <citation type="journal article" date="2012" name="Nat. Biotechnol.">
        <title>Draft genome sequence of pigeonpea (Cajanus cajan), an orphan legume crop of resource-poor farmers.</title>
        <authorList>
            <person name="Varshney R.K."/>
            <person name="Chen W."/>
            <person name="Li Y."/>
            <person name="Bharti A.K."/>
            <person name="Saxena R.K."/>
            <person name="Schlueter J.A."/>
            <person name="Donoghue M.T."/>
            <person name="Azam S."/>
            <person name="Fan G."/>
            <person name="Whaley A.M."/>
            <person name="Farmer A.D."/>
            <person name="Sheridan J."/>
            <person name="Iwata A."/>
            <person name="Tuteja R."/>
            <person name="Penmetsa R.V."/>
            <person name="Wu W."/>
            <person name="Upadhyaya H.D."/>
            <person name="Yang S.P."/>
            <person name="Shah T."/>
            <person name="Saxena K.B."/>
            <person name="Michael T."/>
            <person name="McCombie W.R."/>
            <person name="Yang B."/>
            <person name="Zhang G."/>
            <person name="Yang H."/>
            <person name="Wang J."/>
            <person name="Spillane C."/>
            <person name="Cook D.R."/>
            <person name="May G.D."/>
            <person name="Xu X."/>
            <person name="Jackson S.A."/>
        </authorList>
    </citation>
    <scope>NUCLEOTIDE SEQUENCE [LARGE SCALE GENOMIC DNA]</scope>
    <source>
        <strain evidence="3">cv. Asha</strain>
    </source>
</reference>
<dbReference type="Gramene" id="C.cajan_02071.t">
    <property type="protein sequence ID" value="C.cajan_02071.t.cds1"/>
    <property type="gene ID" value="C.cajan_02071"/>
</dbReference>
<name>A0A151SM36_CAJCA</name>
<dbReference type="EMBL" id="CM003613">
    <property type="protein sequence ID" value="KYP55896.1"/>
    <property type="molecule type" value="Genomic_DNA"/>
</dbReference>
<gene>
    <name evidence="2" type="ORF">KK1_002122</name>
</gene>
<feature type="domain" description="Integrase catalytic" evidence="1">
    <location>
        <begin position="1"/>
        <end position="66"/>
    </location>
</feature>
<dbReference type="STRING" id="3821.A0A151SM36"/>
<evidence type="ECO:0000259" key="1">
    <source>
        <dbReference type="PROSITE" id="PS50994"/>
    </source>
</evidence>
<evidence type="ECO:0000313" key="2">
    <source>
        <dbReference type="EMBL" id="KYP55896.1"/>
    </source>
</evidence>